<name>A0A7J6WEL2_THATH</name>
<organism evidence="2 3">
    <name type="scientific">Thalictrum thalictroides</name>
    <name type="common">Rue-anemone</name>
    <name type="synonym">Anemone thalictroides</name>
    <dbReference type="NCBI Taxonomy" id="46969"/>
    <lineage>
        <taxon>Eukaryota</taxon>
        <taxon>Viridiplantae</taxon>
        <taxon>Streptophyta</taxon>
        <taxon>Embryophyta</taxon>
        <taxon>Tracheophyta</taxon>
        <taxon>Spermatophyta</taxon>
        <taxon>Magnoliopsida</taxon>
        <taxon>Ranunculales</taxon>
        <taxon>Ranunculaceae</taxon>
        <taxon>Thalictroideae</taxon>
        <taxon>Thalictrum</taxon>
    </lineage>
</organism>
<dbReference type="AlphaFoldDB" id="A0A7J6WEL2"/>
<dbReference type="EMBL" id="JABWDY010017382">
    <property type="protein sequence ID" value="KAF5195393.1"/>
    <property type="molecule type" value="Genomic_DNA"/>
</dbReference>
<dbReference type="Proteomes" id="UP000554482">
    <property type="component" value="Unassembled WGS sequence"/>
</dbReference>
<proteinExistence type="predicted"/>
<evidence type="ECO:0000313" key="2">
    <source>
        <dbReference type="EMBL" id="KAF5195393.1"/>
    </source>
</evidence>
<feature type="non-terminal residue" evidence="2">
    <location>
        <position position="1"/>
    </location>
</feature>
<evidence type="ECO:0000256" key="1">
    <source>
        <dbReference type="SAM" id="Phobius"/>
    </source>
</evidence>
<sequence length="67" mass="7718">MHYPVYFAFEDEKIDAILADVKRKDAIADLLIIINLHSACLSLLIIINLKETEKVITRPKSMDFKQT</sequence>
<feature type="transmembrane region" description="Helical" evidence="1">
    <location>
        <begin position="30"/>
        <end position="49"/>
    </location>
</feature>
<accession>A0A7J6WEL2</accession>
<evidence type="ECO:0000313" key="3">
    <source>
        <dbReference type="Proteomes" id="UP000554482"/>
    </source>
</evidence>
<gene>
    <name evidence="2" type="ORF">FRX31_015020</name>
</gene>
<reference evidence="2 3" key="1">
    <citation type="submission" date="2020-06" db="EMBL/GenBank/DDBJ databases">
        <title>Transcriptomic and genomic resources for Thalictrum thalictroides and T. hernandezii: Facilitating candidate gene discovery in an emerging model plant lineage.</title>
        <authorList>
            <person name="Arias T."/>
            <person name="Riano-Pachon D.M."/>
            <person name="Di Stilio V.S."/>
        </authorList>
    </citation>
    <scope>NUCLEOTIDE SEQUENCE [LARGE SCALE GENOMIC DNA]</scope>
    <source>
        <strain evidence="3">cv. WT478/WT964</strain>
        <tissue evidence="2">Leaves</tissue>
    </source>
</reference>
<keyword evidence="1" id="KW-1133">Transmembrane helix</keyword>
<comment type="caution">
    <text evidence="2">The sequence shown here is derived from an EMBL/GenBank/DDBJ whole genome shotgun (WGS) entry which is preliminary data.</text>
</comment>
<keyword evidence="3" id="KW-1185">Reference proteome</keyword>
<keyword evidence="1" id="KW-0812">Transmembrane</keyword>
<keyword evidence="1" id="KW-0472">Membrane</keyword>
<protein>
    <submittedName>
        <fullName evidence="2">Uncharacterized protein</fullName>
    </submittedName>
</protein>